<dbReference type="EMBL" id="QZJW01000043">
    <property type="protein sequence ID" value="RJO60625.1"/>
    <property type="molecule type" value="Genomic_DNA"/>
</dbReference>
<reference evidence="1 2" key="1">
    <citation type="journal article" date="2017" name="ISME J.">
        <title>Energy and carbon metabolisms in a deep terrestrial subsurface fluid microbial community.</title>
        <authorList>
            <person name="Momper L."/>
            <person name="Jungbluth S.P."/>
            <person name="Lee M.D."/>
            <person name="Amend J.P."/>
        </authorList>
    </citation>
    <scope>NUCLEOTIDE SEQUENCE [LARGE SCALE GENOMIC DNA]</scope>
    <source>
        <strain evidence="1">SURF_29</strain>
    </source>
</reference>
<dbReference type="Proteomes" id="UP000285655">
    <property type="component" value="Unassembled WGS sequence"/>
</dbReference>
<proteinExistence type="predicted"/>
<dbReference type="PANTHER" id="PTHR31362">
    <property type="entry name" value="GLYCOSYLTRANSFERASE STELLO1-RELATED"/>
    <property type="match status" value="1"/>
</dbReference>
<evidence type="ECO:0000313" key="2">
    <source>
        <dbReference type="Proteomes" id="UP000285655"/>
    </source>
</evidence>
<dbReference type="PANTHER" id="PTHR31362:SF0">
    <property type="entry name" value="EXOSTOSIN DOMAIN-CONTAINING PROTEIN-RELATED"/>
    <property type="match status" value="1"/>
</dbReference>
<dbReference type="Pfam" id="PF03385">
    <property type="entry name" value="STELLO"/>
    <property type="match status" value="1"/>
</dbReference>
<gene>
    <name evidence="1" type="ORF">C4544_04765</name>
</gene>
<name>A0A419DBZ3_9BACT</name>
<organism evidence="1 2">
    <name type="scientific">candidate division WS5 bacterium</name>
    <dbReference type="NCBI Taxonomy" id="2093353"/>
    <lineage>
        <taxon>Bacteria</taxon>
        <taxon>candidate division WS5</taxon>
    </lineage>
</organism>
<protein>
    <submittedName>
        <fullName evidence="1">DUF288 domain-containing protein</fullName>
    </submittedName>
</protein>
<comment type="caution">
    <text evidence="1">The sequence shown here is derived from an EMBL/GenBank/DDBJ whole genome shotgun (WGS) entry which is preliminary data.</text>
</comment>
<dbReference type="AlphaFoldDB" id="A0A419DBZ3"/>
<evidence type="ECO:0000313" key="1">
    <source>
        <dbReference type="EMBL" id="RJO60625.1"/>
    </source>
</evidence>
<sequence>MDKGAVVITSIQAPTKAVLKIAKQLGKAFDIIVIGDKKSPRDFTVKNVNFYNIEQQEHTNSKLAKLLPYNHYGRKNIGYIIAMRNGAELILETDDDNIPYEDFGADIKPEVKGSLVKAKGWFNAYKEFTSNDIWPRGFPLEQINQKVTFTKTDCTRKCYIQQFLADKNPDVDAVYRLSRPHKDIIFKDRKPVILGKGTLCPFNSQNTVTYKEAFPLLYLPSHVSFRMTDIWRSFIAQVIMWSMGWFLSFHSSTVYQERNVHNLLKDFEQEVPGYLKNQQIIDILNSVSFTGATGNRLYQAYEKMTVEKIIDKKELKLVEGWLKDLDGLV</sequence>
<accession>A0A419DBZ3</accession>
<dbReference type="InterPro" id="IPR005049">
    <property type="entry name" value="STL-like"/>
</dbReference>